<comment type="catalytic activity">
    <reaction evidence="11">
        <text>[GlcNAc-(1-&gt;4)-Mur2Ac(oyl-L-Ala-gamma-D-Glu-L-Lys-D-Ala-D-Ala)](n)-di-trans,octa-cis-undecaprenyl diphosphate + beta-D-GlcNAc-(1-&gt;4)-Mur2Ac(oyl-L-Ala-gamma-D-Glu-L-Lys-D-Ala-D-Ala)-di-trans,octa-cis-undecaprenyl diphosphate = [GlcNAc-(1-&gt;4)-Mur2Ac(oyl-L-Ala-gamma-D-Glu-L-Lys-D-Ala-D-Ala)](n+1)-di-trans,octa-cis-undecaprenyl diphosphate + di-trans,octa-cis-undecaprenyl diphosphate + H(+)</text>
        <dbReference type="Rhea" id="RHEA:23708"/>
        <dbReference type="Rhea" id="RHEA-COMP:9602"/>
        <dbReference type="Rhea" id="RHEA-COMP:9603"/>
        <dbReference type="ChEBI" id="CHEBI:15378"/>
        <dbReference type="ChEBI" id="CHEBI:58405"/>
        <dbReference type="ChEBI" id="CHEBI:60033"/>
        <dbReference type="ChEBI" id="CHEBI:78435"/>
        <dbReference type="EC" id="2.4.99.28"/>
    </reaction>
</comment>
<dbReference type="Pfam" id="PF00912">
    <property type="entry name" value="Transgly"/>
    <property type="match status" value="1"/>
</dbReference>
<dbReference type="Pfam" id="PF00905">
    <property type="entry name" value="Transpeptidase"/>
    <property type="match status" value="1"/>
</dbReference>
<keyword evidence="7" id="KW-0808">Transferase</keyword>
<dbReference type="EC" id="2.4.99.28" evidence="10"/>
<dbReference type="AlphaFoldDB" id="A0A1G4TSS4"/>
<dbReference type="InterPro" id="IPR036950">
    <property type="entry name" value="PBP_transglycosylase"/>
</dbReference>
<comment type="similarity">
    <text evidence="2">In the C-terminal section; belongs to the transpeptidase family.</text>
</comment>
<keyword evidence="6" id="KW-0328">Glycosyltransferase</keyword>
<dbReference type="RefSeq" id="WP_245679090.1">
    <property type="nucleotide sequence ID" value="NZ_CBCRYE010000011.1"/>
</dbReference>
<dbReference type="InterPro" id="IPR023346">
    <property type="entry name" value="Lysozyme-like_dom_sf"/>
</dbReference>
<comment type="similarity">
    <text evidence="3">In the N-terminal section; belongs to the glycosyltransferase 51 family.</text>
</comment>
<evidence type="ECO:0000256" key="7">
    <source>
        <dbReference type="ARBA" id="ARBA00022679"/>
    </source>
</evidence>
<dbReference type="GO" id="GO:0004180">
    <property type="term" value="F:carboxypeptidase activity"/>
    <property type="evidence" value="ECO:0007669"/>
    <property type="project" value="UniProtKB-KW"/>
</dbReference>
<keyword evidence="4" id="KW-0121">Carboxypeptidase</keyword>
<dbReference type="Gene3D" id="3.40.710.10">
    <property type="entry name" value="DD-peptidase/beta-lactamase superfamily"/>
    <property type="match status" value="1"/>
</dbReference>
<evidence type="ECO:0000256" key="5">
    <source>
        <dbReference type="ARBA" id="ARBA00022670"/>
    </source>
</evidence>
<evidence type="ECO:0000256" key="9">
    <source>
        <dbReference type="ARBA" id="ARBA00023268"/>
    </source>
</evidence>
<dbReference type="EMBL" id="FMTS01000012">
    <property type="protein sequence ID" value="SCW84380.1"/>
    <property type="molecule type" value="Genomic_DNA"/>
</dbReference>
<evidence type="ECO:0000256" key="1">
    <source>
        <dbReference type="ARBA" id="ARBA00004752"/>
    </source>
</evidence>
<keyword evidence="9" id="KW-0511">Multifunctional enzyme</keyword>
<dbReference type="SUPFAM" id="SSF56601">
    <property type="entry name" value="beta-lactamase/transpeptidase-like"/>
    <property type="match status" value="1"/>
</dbReference>
<gene>
    <name evidence="15" type="ORF">SAMN02927928_0149</name>
</gene>
<dbReference type="PANTHER" id="PTHR32282:SF15">
    <property type="entry name" value="PENICILLIN-BINDING PROTEIN 1C"/>
    <property type="match status" value="1"/>
</dbReference>
<reference evidence="16" key="1">
    <citation type="submission" date="2016-10" db="EMBL/GenBank/DDBJ databases">
        <authorList>
            <person name="Varghese N."/>
            <person name="Submissions S."/>
        </authorList>
    </citation>
    <scope>NUCLEOTIDE SEQUENCE [LARGE SCALE GENOMIC DNA]</scope>
    <source>
        <strain evidence="16">CGMCC 1.3431</strain>
    </source>
</reference>
<dbReference type="PANTHER" id="PTHR32282">
    <property type="entry name" value="BINDING PROTEIN TRANSPEPTIDASE, PUTATIVE-RELATED"/>
    <property type="match status" value="1"/>
</dbReference>
<dbReference type="GO" id="GO:0030288">
    <property type="term" value="C:outer membrane-bounded periplasmic space"/>
    <property type="evidence" value="ECO:0007669"/>
    <property type="project" value="TreeGrafter"/>
</dbReference>
<dbReference type="STRING" id="260084.SAMN02927928_0149"/>
<dbReference type="InterPro" id="IPR050396">
    <property type="entry name" value="Glycosyltr_51/Transpeptidase"/>
</dbReference>
<evidence type="ECO:0000259" key="14">
    <source>
        <dbReference type="Pfam" id="PF06832"/>
    </source>
</evidence>
<evidence type="ECO:0000256" key="8">
    <source>
        <dbReference type="ARBA" id="ARBA00022801"/>
    </source>
</evidence>
<evidence type="ECO:0000256" key="3">
    <source>
        <dbReference type="ARBA" id="ARBA00007739"/>
    </source>
</evidence>
<evidence type="ECO:0000256" key="4">
    <source>
        <dbReference type="ARBA" id="ARBA00022645"/>
    </source>
</evidence>
<dbReference type="Gene3D" id="1.10.3810.10">
    <property type="entry name" value="Biosynthetic peptidoglycan transglycosylase-like"/>
    <property type="match status" value="1"/>
</dbReference>
<keyword evidence="16" id="KW-1185">Reference proteome</keyword>
<evidence type="ECO:0000256" key="10">
    <source>
        <dbReference type="ARBA" id="ARBA00044770"/>
    </source>
</evidence>
<proteinExistence type="inferred from homology"/>
<dbReference type="SUPFAM" id="SSF53955">
    <property type="entry name" value="Lysozyme-like"/>
    <property type="match status" value="1"/>
</dbReference>
<evidence type="ECO:0000256" key="2">
    <source>
        <dbReference type="ARBA" id="ARBA00007090"/>
    </source>
</evidence>
<dbReference type="InterPro" id="IPR001264">
    <property type="entry name" value="Glyco_trans_51"/>
</dbReference>
<evidence type="ECO:0000259" key="12">
    <source>
        <dbReference type="Pfam" id="PF00905"/>
    </source>
</evidence>
<dbReference type="NCBIfam" id="TIGR02073">
    <property type="entry name" value="PBP_1c"/>
    <property type="match status" value="1"/>
</dbReference>
<keyword evidence="5" id="KW-0645">Protease</keyword>
<evidence type="ECO:0000313" key="16">
    <source>
        <dbReference type="Proteomes" id="UP000199150"/>
    </source>
</evidence>
<accession>A0A1G4TSS4</accession>
<organism evidence="15 16">
    <name type="scientific">Asticcacaulis taihuensis</name>
    <dbReference type="NCBI Taxonomy" id="260084"/>
    <lineage>
        <taxon>Bacteria</taxon>
        <taxon>Pseudomonadati</taxon>
        <taxon>Pseudomonadota</taxon>
        <taxon>Alphaproteobacteria</taxon>
        <taxon>Caulobacterales</taxon>
        <taxon>Caulobacteraceae</taxon>
        <taxon>Asticcacaulis</taxon>
    </lineage>
</organism>
<comment type="pathway">
    <text evidence="1">Cell wall biogenesis; peptidoglycan biosynthesis.</text>
</comment>
<dbReference type="InterPro" id="IPR009647">
    <property type="entry name" value="PBP_C"/>
</dbReference>
<dbReference type="InterPro" id="IPR001460">
    <property type="entry name" value="PCN-bd_Tpept"/>
</dbReference>
<dbReference type="Pfam" id="PF06832">
    <property type="entry name" value="BiPBP_C"/>
    <property type="match status" value="1"/>
</dbReference>
<dbReference type="InterPro" id="IPR012338">
    <property type="entry name" value="Beta-lactam/transpept-like"/>
</dbReference>
<evidence type="ECO:0000313" key="15">
    <source>
        <dbReference type="EMBL" id="SCW84380.1"/>
    </source>
</evidence>
<evidence type="ECO:0000259" key="13">
    <source>
        <dbReference type="Pfam" id="PF00912"/>
    </source>
</evidence>
<dbReference type="Proteomes" id="UP000199150">
    <property type="component" value="Unassembled WGS sequence"/>
</dbReference>
<feature type="domain" description="Glycosyl transferase family 51" evidence="13">
    <location>
        <begin position="65"/>
        <end position="231"/>
    </location>
</feature>
<sequence length="696" mass="75404">MKFSPVNPDSLIRPLVKTLIGVMGFQVVIAAANLIFPPDMSRAQTASAVALDRNGAWLRALPVDNGRWRIRADLDRTDSSFIHRLLRVEDERFYFHPGVDATSIVRALLSNIHAGTIISGGSTITMQTARLLSPHPRDYGNKLIEALRAVQLEMRYSKREILALYLTLAPYGGNLEGVRAASLSYFGHEPESLTLGEQALLISLPQAPEARRPDRRPANALKARNLILKRMADANIIGASQANEAMNEPIVTSRFVFPTLAWHTAGRLAREVKGLQATVVTSIDANLQTRLEAMAAATAKDQGPNSSVAIIVVDIKTRGVRASVGGGGLERPGGWMDMTRAIRSPGSALKPFIYGFAFEDGVVAPDTRLMDAPTRFGDYQPEDFDRVFHGEVSAKEALINSLNVPAVAVLNRIGPEAFQGRLEAVNVPLFVPKSGLKESGLALALGGEGIRLSDVALLYAALGDHGLARPLAYRLADEKTTGGQRLMRPEAADRVISILRETPPPEGRLPGPLMKNANRPAFKTGTSYGYRDALAVGVAGGYAVLVWTGRPDGGTRADQTGREASAPLLFDVFDQLQAPSRVPQSIAPGNAPKGLRMMSGDTGKASILFPPNKATVYVEVKDAAQKLNVVWPLKLSARGVRPVQWYVDGQPLKLDENGEWSWSPPTEGFFELSVIDAEGHEDRSHVRVKAIRGETR</sequence>
<feature type="domain" description="Penicillin-binding protein transpeptidase" evidence="12">
    <location>
        <begin position="309"/>
        <end position="426"/>
    </location>
</feature>
<dbReference type="GO" id="GO:0008955">
    <property type="term" value="F:peptidoglycan glycosyltransferase activity"/>
    <property type="evidence" value="ECO:0007669"/>
    <property type="project" value="UniProtKB-EC"/>
</dbReference>
<dbReference type="GO" id="GO:0008658">
    <property type="term" value="F:penicillin binding"/>
    <property type="evidence" value="ECO:0007669"/>
    <property type="project" value="InterPro"/>
</dbReference>
<dbReference type="UniPathway" id="UPA00219"/>
<keyword evidence="8" id="KW-0378">Hydrolase</keyword>
<protein>
    <recommendedName>
        <fullName evidence="10">peptidoglycan glycosyltransferase</fullName>
        <ecNumber evidence="10">2.4.99.28</ecNumber>
    </recommendedName>
</protein>
<dbReference type="GO" id="GO:0009252">
    <property type="term" value="P:peptidoglycan biosynthetic process"/>
    <property type="evidence" value="ECO:0007669"/>
    <property type="project" value="UniProtKB-UniPathway"/>
</dbReference>
<feature type="domain" description="Penicillin-binding C-terminal" evidence="14">
    <location>
        <begin position="604"/>
        <end position="687"/>
    </location>
</feature>
<evidence type="ECO:0000256" key="6">
    <source>
        <dbReference type="ARBA" id="ARBA00022676"/>
    </source>
</evidence>
<dbReference type="GO" id="GO:0006508">
    <property type="term" value="P:proteolysis"/>
    <property type="evidence" value="ECO:0007669"/>
    <property type="project" value="UniProtKB-KW"/>
</dbReference>
<dbReference type="InterPro" id="IPR011815">
    <property type="entry name" value="PBP_1c"/>
</dbReference>
<name>A0A1G4TSS4_9CAUL</name>
<evidence type="ECO:0000256" key="11">
    <source>
        <dbReference type="ARBA" id="ARBA00049902"/>
    </source>
</evidence>